<dbReference type="AlphaFoldDB" id="A0A3N4LSY5"/>
<keyword evidence="2" id="KW-0175">Coiled coil</keyword>
<dbReference type="SUPFAM" id="SSF52540">
    <property type="entry name" value="P-loop containing nucleoside triphosphate hydrolases"/>
    <property type="match status" value="1"/>
</dbReference>
<feature type="domain" description="DNA2/NAM7 helicase helicase" evidence="3">
    <location>
        <begin position="298"/>
        <end position="672"/>
    </location>
</feature>
<dbReference type="CDD" id="cd18808">
    <property type="entry name" value="SF1_C_Upf1"/>
    <property type="match status" value="1"/>
</dbReference>
<protein>
    <submittedName>
        <fullName evidence="6">P-loop containing nucleoside triphosphate hydrolase protein</fullName>
    </submittedName>
</protein>
<organism evidence="6 7">
    <name type="scientific">Terfezia boudieri ATCC MYA-4762</name>
    <dbReference type="NCBI Taxonomy" id="1051890"/>
    <lineage>
        <taxon>Eukaryota</taxon>
        <taxon>Fungi</taxon>
        <taxon>Dikarya</taxon>
        <taxon>Ascomycota</taxon>
        <taxon>Pezizomycotina</taxon>
        <taxon>Pezizomycetes</taxon>
        <taxon>Pezizales</taxon>
        <taxon>Pezizaceae</taxon>
        <taxon>Terfezia</taxon>
    </lineage>
</organism>
<dbReference type="InterPro" id="IPR057373">
    <property type="entry name" value="ZNFX1"/>
</dbReference>
<keyword evidence="6" id="KW-0378">Hydrolase</keyword>
<dbReference type="InterPro" id="IPR027417">
    <property type="entry name" value="P-loop_NTPase"/>
</dbReference>
<sequence length="1106" mass="125758">MPISRRSSGKVPSRVRNLETREGGNLCFPLTHGLQSRYERELPEPTSAWRMKPEIPTVKDLLCTDVDIPPNRIKGKWPSVEEYLGSHYELLREDAYSTLRDATLSVRLTPDMDDLTEICIYENVRIVGYTWSNHGVGVKCSFSLNRAKKRIQWANSKRLIPGTLVCLSCDKFKEEKNMRLATVLARPVSSLELNPPEVDLLFANDQIEIDAHKPWLMVESRGSYFEAYKHTLKALQRMKPSNFPLHEHIVSIETEIPPPQYIKDDPVFDLSPVFPDEASEVTSVDVLGEWPKIKETTIDQNQLQALKRMITNRLAIVQGPPGTGKTYTSVLALKALISNMKEGDPPIVVSCQTNHALDQLLRKIIEFESAVIRLGGRTQDQDEIKKRTLYQARLDSSIQIKGAARGRAKAEMTRLEKNMMALLEPLKSDLLSPQTLHKLEIINDNQLNAFVKWRNDWVSAIDDTKPMGDMASWLEGFVDHVEDHQDTYKDLEEEEIDTEQLLEIEAEFHGANEESEFELKGQFMSVRKYFTVAEPIGLEERIIHEHLRSSKVWEWEGHVRAAVYKRWEALALAKVLVAFRQLNMRYAECVKEFKISRLEKDAYILEGARVVGMTNTGLAKYRSLVASLCPRIVMIEEAAESLEGPIITACFPTIQHMILVGDHQQLRPHCNSRELEKQPFYLGISMFERLVENQIDFSRLKVQRRMRPEIRRLLSPIYKDLEDHEVVMNRPHIPGMNAVDVFFYWHNHHESMDDGTSRLNTLEAEMVVNFTLYLHFNGVPQKNITILTFYGGQKNYITKLIRKNPELRPFANQIKVATVDSYQGEENEVVLLSLVRSNDGNTIGFLNVQNRVCVAISRAKSGFYIFGNGKMITHVNELWWEISRILTSAEPKKIGYSLPLTCQNHSRKVEIKDISQWMDIKGGCNEICGLVKPCSHVCRLKCHPFGHEQVRCYEDCLEKLPCCGQPCPLQCHEPCLCKKCKGPRTLQSDLFMEDSGPSSAPIFLVGAEARKVTEDIRLSEADTPVRTKTTYIHTFRGDTEVVTEEAVEISEVGAAESGTAAVVSSVQEIQSCLEGLIIEESLIDFDGIPGPPPIATKGADSWEWDA</sequence>
<reference evidence="6 7" key="1">
    <citation type="journal article" date="2018" name="Nat. Ecol. Evol.">
        <title>Pezizomycetes genomes reveal the molecular basis of ectomycorrhizal truffle lifestyle.</title>
        <authorList>
            <person name="Murat C."/>
            <person name="Payen T."/>
            <person name="Noel B."/>
            <person name="Kuo A."/>
            <person name="Morin E."/>
            <person name="Chen J."/>
            <person name="Kohler A."/>
            <person name="Krizsan K."/>
            <person name="Balestrini R."/>
            <person name="Da Silva C."/>
            <person name="Montanini B."/>
            <person name="Hainaut M."/>
            <person name="Levati E."/>
            <person name="Barry K.W."/>
            <person name="Belfiori B."/>
            <person name="Cichocki N."/>
            <person name="Clum A."/>
            <person name="Dockter R.B."/>
            <person name="Fauchery L."/>
            <person name="Guy J."/>
            <person name="Iotti M."/>
            <person name="Le Tacon F."/>
            <person name="Lindquist E.A."/>
            <person name="Lipzen A."/>
            <person name="Malagnac F."/>
            <person name="Mello A."/>
            <person name="Molinier V."/>
            <person name="Miyauchi S."/>
            <person name="Poulain J."/>
            <person name="Riccioni C."/>
            <person name="Rubini A."/>
            <person name="Sitrit Y."/>
            <person name="Splivallo R."/>
            <person name="Traeger S."/>
            <person name="Wang M."/>
            <person name="Zifcakova L."/>
            <person name="Wipf D."/>
            <person name="Zambonelli A."/>
            <person name="Paolocci F."/>
            <person name="Nowrousian M."/>
            <person name="Ottonello S."/>
            <person name="Baldrian P."/>
            <person name="Spatafora J.W."/>
            <person name="Henrissat B."/>
            <person name="Nagy L.G."/>
            <person name="Aury J.M."/>
            <person name="Wincker P."/>
            <person name="Grigoriev I.V."/>
            <person name="Bonfante P."/>
            <person name="Martin F.M."/>
        </authorList>
    </citation>
    <scope>NUCLEOTIDE SEQUENCE [LARGE SCALE GENOMIC DNA]</scope>
    <source>
        <strain evidence="6 7">ATCC MYA-4762</strain>
    </source>
</reference>
<dbReference type="InterPro" id="IPR047187">
    <property type="entry name" value="SF1_C_Upf1"/>
</dbReference>
<gene>
    <name evidence="6" type="ORF">L211DRAFT_193517</name>
</gene>
<dbReference type="GO" id="GO:0004386">
    <property type="term" value="F:helicase activity"/>
    <property type="evidence" value="ECO:0007669"/>
    <property type="project" value="InterPro"/>
</dbReference>
<dbReference type="GO" id="GO:0031380">
    <property type="term" value="C:nuclear RNA-directed RNA polymerase complex"/>
    <property type="evidence" value="ECO:0007669"/>
    <property type="project" value="TreeGrafter"/>
</dbReference>
<feature type="domain" description="ZNFX1" evidence="5">
    <location>
        <begin position="115"/>
        <end position="221"/>
    </location>
</feature>
<keyword evidence="1" id="KW-0067">ATP-binding</keyword>
<feature type="coiled-coil region" evidence="2">
    <location>
        <begin position="474"/>
        <end position="501"/>
    </location>
</feature>
<keyword evidence="7" id="KW-1185">Reference proteome</keyword>
<feature type="domain" description="DNA2/NAM7 helicase-like C-terminal" evidence="4">
    <location>
        <begin position="683"/>
        <end position="869"/>
    </location>
</feature>
<proteinExistence type="predicted"/>
<dbReference type="FunFam" id="3.40.50.300:FF:001366">
    <property type="entry name" value="ATP binding protein, putative"/>
    <property type="match status" value="1"/>
</dbReference>
<dbReference type="STRING" id="1051890.A0A3N4LSY5"/>
<dbReference type="GO" id="GO:0016787">
    <property type="term" value="F:hydrolase activity"/>
    <property type="evidence" value="ECO:0007669"/>
    <property type="project" value="UniProtKB-KW"/>
</dbReference>
<dbReference type="InParanoid" id="A0A3N4LSY5"/>
<dbReference type="PANTHER" id="PTHR10887:SF341">
    <property type="entry name" value="NFX1-TYPE ZINC FINGER-CONTAINING PROTEIN 1"/>
    <property type="match status" value="1"/>
</dbReference>
<dbReference type="InterPro" id="IPR041677">
    <property type="entry name" value="DNA2/NAM7_AAA_11"/>
</dbReference>
<dbReference type="Pfam" id="PF25396">
    <property type="entry name" value="ZNFX1"/>
    <property type="match status" value="1"/>
</dbReference>
<evidence type="ECO:0000313" key="6">
    <source>
        <dbReference type="EMBL" id="RPB24342.1"/>
    </source>
</evidence>
<keyword evidence="1" id="KW-0547">Nucleotide-binding</keyword>
<dbReference type="Proteomes" id="UP000267821">
    <property type="component" value="Unassembled WGS sequence"/>
</dbReference>
<dbReference type="GO" id="GO:0031048">
    <property type="term" value="P:regulatory ncRNA-mediated heterochromatin formation"/>
    <property type="evidence" value="ECO:0007669"/>
    <property type="project" value="TreeGrafter"/>
</dbReference>
<evidence type="ECO:0000313" key="7">
    <source>
        <dbReference type="Proteomes" id="UP000267821"/>
    </source>
</evidence>
<accession>A0A3N4LSY5</accession>
<dbReference type="InterPro" id="IPR041679">
    <property type="entry name" value="DNA2/NAM7-like_C"/>
</dbReference>
<keyword evidence="1" id="KW-0347">Helicase</keyword>
<dbReference type="CDD" id="cd06008">
    <property type="entry name" value="NF-X1-zinc-finger"/>
    <property type="match status" value="1"/>
</dbReference>
<evidence type="ECO:0000259" key="5">
    <source>
        <dbReference type="Pfam" id="PF25396"/>
    </source>
</evidence>
<dbReference type="PANTHER" id="PTHR10887">
    <property type="entry name" value="DNA2/NAM7 HELICASE FAMILY"/>
    <property type="match status" value="1"/>
</dbReference>
<evidence type="ECO:0000259" key="4">
    <source>
        <dbReference type="Pfam" id="PF13087"/>
    </source>
</evidence>
<dbReference type="OrthoDB" id="409395at2759"/>
<name>A0A3N4LSY5_9PEZI</name>
<evidence type="ECO:0000256" key="1">
    <source>
        <dbReference type="ARBA" id="ARBA00022806"/>
    </source>
</evidence>
<evidence type="ECO:0000256" key="2">
    <source>
        <dbReference type="SAM" id="Coils"/>
    </source>
</evidence>
<dbReference type="Gene3D" id="3.40.50.300">
    <property type="entry name" value="P-loop containing nucleotide triphosphate hydrolases"/>
    <property type="match status" value="2"/>
</dbReference>
<dbReference type="InterPro" id="IPR045055">
    <property type="entry name" value="DNA2/NAM7-like"/>
</dbReference>
<dbReference type="EMBL" id="ML121542">
    <property type="protein sequence ID" value="RPB24342.1"/>
    <property type="molecule type" value="Genomic_DNA"/>
</dbReference>
<dbReference type="Pfam" id="PF13086">
    <property type="entry name" value="AAA_11"/>
    <property type="match status" value="1"/>
</dbReference>
<evidence type="ECO:0000259" key="3">
    <source>
        <dbReference type="Pfam" id="PF13086"/>
    </source>
</evidence>
<dbReference type="Pfam" id="PF13087">
    <property type="entry name" value="AAA_12"/>
    <property type="match status" value="1"/>
</dbReference>